<dbReference type="InterPro" id="IPR050187">
    <property type="entry name" value="Lipid_Phosphate_FormReg"/>
</dbReference>
<dbReference type="Gene3D" id="3.40.50.10330">
    <property type="entry name" value="Probable inorganic polyphosphate/atp-NAD kinase, domain 1"/>
    <property type="match status" value="1"/>
</dbReference>
<dbReference type="Gene3D" id="2.60.200.40">
    <property type="match status" value="1"/>
</dbReference>
<gene>
    <name evidence="6" type="ORF">H9L12_09870</name>
</gene>
<proteinExistence type="predicted"/>
<dbReference type="AlphaFoldDB" id="A0A7G9S9S4"/>
<evidence type="ECO:0000256" key="2">
    <source>
        <dbReference type="ARBA" id="ARBA00022741"/>
    </source>
</evidence>
<dbReference type="RefSeq" id="WP_187541598.1">
    <property type="nucleotide sequence ID" value="NZ_CP060717.1"/>
</dbReference>
<dbReference type="GO" id="GO:0005524">
    <property type="term" value="F:ATP binding"/>
    <property type="evidence" value="ECO:0007669"/>
    <property type="project" value="UniProtKB-KW"/>
</dbReference>
<keyword evidence="7" id="KW-1185">Reference proteome</keyword>
<dbReference type="Pfam" id="PF00781">
    <property type="entry name" value="DAGK_cat"/>
    <property type="match status" value="1"/>
</dbReference>
<dbReference type="Proteomes" id="UP000515955">
    <property type="component" value="Chromosome"/>
</dbReference>
<protein>
    <submittedName>
        <fullName evidence="6">Diacylglycerol kinase family lipid kinase</fullName>
    </submittedName>
</protein>
<evidence type="ECO:0000256" key="3">
    <source>
        <dbReference type="ARBA" id="ARBA00022777"/>
    </source>
</evidence>
<sequence length="297" mass="31570">MKAITLVNRRGGRAGADARDRVSLALTAAGIEGPVELIDGDQLAARARAAVDHGAALVIAAGGDGSQSAVAGALAGTGCALGILPLGTLNHLARDLAIPSDLDEAAAVIASGHRRRIDLAEMNGKIFVNNSAIGLYPLMVLDRISQQVRLGRSKRLAMMVASARTLWRFHDQRLRLTVNNGEQELLDTPLLFVGNNDYRLALPAAGRRQTLDDGRLCVMVMRRKGVLGLLAAMARALVGLTRPDDMVRLDNVRELRVESVQSRVTVSVDGETCALDWPLTYRILPGALTVIAPIPGA</sequence>
<dbReference type="InterPro" id="IPR017438">
    <property type="entry name" value="ATP-NAD_kinase_N"/>
</dbReference>
<evidence type="ECO:0000256" key="4">
    <source>
        <dbReference type="ARBA" id="ARBA00022840"/>
    </source>
</evidence>
<dbReference type="InterPro" id="IPR045540">
    <property type="entry name" value="YegS/DAGK_C"/>
</dbReference>
<dbReference type="PANTHER" id="PTHR12358">
    <property type="entry name" value="SPHINGOSINE KINASE"/>
    <property type="match status" value="1"/>
</dbReference>
<dbReference type="PROSITE" id="PS50146">
    <property type="entry name" value="DAGK"/>
    <property type="match status" value="1"/>
</dbReference>
<accession>A0A7G9S9S4</accession>
<dbReference type="SUPFAM" id="SSF111331">
    <property type="entry name" value="NAD kinase/diacylglycerol kinase-like"/>
    <property type="match status" value="1"/>
</dbReference>
<dbReference type="InterPro" id="IPR001206">
    <property type="entry name" value="Diacylglycerol_kinase_cat_dom"/>
</dbReference>
<dbReference type="GO" id="GO:0016301">
    <property type="term" value="F:kinase activity"/>
    <property type="evidence" value="ECO:0007669"/>
    <property type="project" value="UniProtKB-KW"/>
</dbReference>
<evidence type="ECO:0000313" key="6">
    <source>
        <dbReference type="EMBL" id="QNN64599.1"/>
    </source>
</evidence>
<dbReference type="KEGG" id="srhi:H9L12_09870"/>
<dbReference type="PANTHER" id="PTHR12358:SF54">
    <property type="entry name" value="SPHINGOSINE KINASE RELATED PROTEIN"/>
    <property type="match status" value="1"/>
</dbReference>
<keyword evidence="4" id="KW-0067">ATP-binding</keyword>
<keyword evidence="3 6" id="KW-0418">Kinase</keyword>
<reference evidence="6 7" key="1">
    <citation type="submission" date="2020-08" db="EMBL/GenBank/DDBJ databases">
        <title>Genome sequence of Sphingomonas rhizophila KACC 19189T.</title>
        <authorList>
            <person name="Hyun D.-W."/>
            <person name="Bae J.-W."/>
        </authorList>
    </citation>
    <scope>NUCLEOTIDE SEQUENCE [LARGE SCALE GENOMIC DNA]</scope>
    <source>
        <strain evidence="6 7">KACC 19189</strain>
    </source>
</reference>
<organism evidence="6 7">
    <name type="scientific">Sphingomonas rhizophila</name>
    <dbReference type="NCBI Taxonomy" id="2071607"/>
    <lineage>
        <taxon>Bacteria</taxon>
        <taxon>Pseudomonadati</taxon>
        <taxon>Pseudomonadota</taxon>
        <taxon>Alphaproteobacteria</taxon>
        <taxon>Sphingomonadales</taxon>
        <taxon>Sphingomonadaceae</taxon>
        <taxon>Sphingomonas</taxon>
    </lineage>
</organism>
<dbReference type="EMBL" id="CP060717">
    <property type="protein sequence ID" value="QNN64599.1"/>
    <property type="molecule type" value="Genomic_DNA"/>
</dbReference>
<name>A0A7G9S9S4_9SPHN</name>
<keyword evidence="1" id="KW-0808">Transferase</keyword>
<evidence type="ECO:0000256" key="1">
    <source>
        <dbReference type="ARBA" id="ARBA00022679"/>
    </source>
</evidence>
<evidence type="ECO:0000259" key="5">
    <source>
        <dbReference type="PROSITE" id="PS50146"/>
    </source>
</evidence>
<dbReference type="Pfam" id="PF19279">
    <property type="entry name" value="YegS_C"/>
    <property type="match status" value="1"/>
</dbReference>
<keyword evidence="2" id="KW-0547">Nucleotide-binding</keyword>
<dbReference type="InterPro" id="IPR016064">
    <property type="entry name" value="NAD/diacylglycerol_kinase_sf"/>
</dbReference>
<feature type="domain" description="DAGKc" evidence="5">
    <location>
        <begin position="1"/>
        <end position="126"/>
    </location>
</feature>
<evidence type="ECO:0000313" key="7">
    <source>
        <dbReference type="Proteomes" id="UP000515955"/>
    </source>
</evidence>
<dbReference type="SMART" id="SM00046">
    <property type="entry name" value="DAGKc"/>
    <property type="match status" value="1"/>
</dbReference>